<dbReference type="PROSITE" id="PS50280">
    <property type="entry name" value="SET"/>
    <property type="match status" value="1"/>
</dbReference>
<dbReference type="GO" id="GO:0008270">
    <property type="term" value="F:zinc ion binding"/>
    <property type="evidence" value="ECO:0007669"/>
    <property type="project" value="InterPro"/>
</dbReference>
<dbReference type="InterPro" id="IPR007728">
    <property type="entry name" value="Pre-SET_dom"/>
</dbReference>
<evidence type="ECO:0000313" key="12">
    <source>
        <dbReference type="RefSeq" id="XP_022296581.1"/>
    </source>
</evidence>
<dbReference type="PANTHER" id="PTHR46223:SF3">
    <property type="entry name" value="HISTONE-LYSINE N-METHYLTRANSFERASE SET-23"/>
    <property type="match status" value="1"/>
</dbReference>
<gene>
    <name evidence="12" type="primary">LOC111106265</name>
</gene>
<dbReference type="Proteomes" id="UP000694844">
    <property type="component" value="Chromosome 8"/>
</dbReference>
<dbReference type="InterPro" id="IPR001214">
    <property type="entry name" value="SET_dom"/>
</dbReference>
<dbReference type="GO" id="GO:0005694">
    <property type="term" value="C:chromosome"/>
    <property type="evidence" value="ECO:0007669"/>
    <property type="project" value="UniProtKB-SubCell"/>
</dbReference>
<dbReference type="InterPro" id="IPR003616">
    <property type="entry name" value="Post-SET_dom"/>
</dbReference>
<evidence type="ECO:0000259" key="9">
    <source>
        <dbReference type="PROSITE" id="PS50867"/>
    </source>
</evidence>
<keyword evidence="6" id="KW-0479">Metal-binding</keyword>
<keyword evidence="11" id="KW-1185">Reference proteome</keyword>
<evidence type="ECO:0000256" key="2">
    <source>
        <dbReference type="ARBA" id="ARBA00022454"/>
    </source>
</evidence>
<keyword evidence="4" id="KW-0808">Transferase</keyword>
<keyword evidence="3" id="KW-0489">Methyltransferase</keyword>
<dbReference type="PANTHER" id="PTHR46223">
    <property type="entry name" value="HISTONE-LYSINE N-METHYLTRANSFERASE SUV39H"/>
    <property type="match status" value="1"/>
</dbReference>
<dbReference type="InterPro" id="IPR046341">
    <property type="entry name" value="SET_dom_sf"/>
</dbReference>
<accession>A0A8B8AZP9</accession>
<name>A0A8B8AZP9_CRAVI</name>
<feature type="domain" description="SET" evidence="8">
    <location>
        <begin position="121"/>
        <end position="244"/>
    </location>
</feature>
<evidence type="ECO:0000259" key="10">
    <source>
        <dbReference type="PROSITE" id="PS50868"/>
    </source>
</evidence>
<dbReference type="RefSeq" id="XP_022296581.1">
    <property type="nucleotide sequence ID" value="XM_022440873.1"/>
</dbReference>
<evidence type="ECO:0000313" key="11">
    <source>
        <dbReference type="Proteomes" id="UP000694844"/>
    </source>
</evidence>
<keyword evidence="5" id="KW-0949">S-adenosyl-L-methionine</keyword>
<dbReference type="OrthoDB" id="616263at2759"/>
<keyword evidence="7" id="KW-0862">Zinc</keyword>
<feature type="domain" description="Post-SET" evidence="10">
    <location>
        <begin position="263"/>
        <end position="279"/>
    </location>
</feature>
<evidence type="ECO:0000256" key="4">
    <source>
        <dbReference type="ARBA" id="ARBA00022679"/>
    </source>
</evidence>
<dbReference type="Gene3D" id="2.170.270.10">
    <property type="entry name" value="SET domain"/>
    <property type="match status" value="1"/>
</dbReference>
<dbReference type="GO" id="GO:0042054">
    <property type="term" value="F:histone methyltransferase activity"/>
    <property type="evidence" value="ECO:0007669"/>
    <property type="project" value="InterPro"/>
</dbReference>
<dbReference type="CDD" id="cd10544">
    <property type="entry name" value="SET_SETMAR"/>
    <property type="match status" value="1"/>
</dbReference>
<dbReference type="Pfam" id="PF05033">
    <property type="entry name" value="Pre-SET"/>
    <property type="match status" value="1"/>
</dbReference>
<dbReference type="SUPFAM" id="SSF82199">
    <property type="entry name" value="SET domain"/>
    <property type="match status" value="1"/>
</dbReference>
<dbReference type="AlphaFoldDB" id="A0A8B8AZP9"/>
<comment type="subcellular location">
    <subcellularLocation>
        <location evidence="1">Chromosome</location>
    </subcellularLocation>
</comment>
<evidence type="ECO:0000256" key="1">
    <source>
        <dbReference type="ARBA" id="ARBA00004286"/>
    </source>
</evidence>
<protein>
    <submittedName>
        <fullName evidence="12">Histone-lysine N-methyltransferase SETMAR-like</fullName>
    </submittedName>
</protein>
<dbReference type="GO" id="GO:0005634">
    <property type="term" value="C:nucleus"/>
    <property type="evidence" value="ECO:0007669"/>
    <property type="project" value="InterPro"/>
</dbReference>
<dbReference type="KEGG" id="cvn:111106265"/>
<evidence type="ECO:0000256" key="5">
    <source>
        <dbReference type="ARBA" id="ARBA00022691"/>
    </source>
</evidence>
<dbReference type="Pfam" id="PF00856">
    <property type="entry name" value="SET"/>
    <property type="match status" value="1"/>
</dbReference>
<dbReference type="SMART" id="SM00468">
    <property type="entry name" value="PreSET"/>
    <property type="match status" value="1"/>
</dbReference>
<dbReference type="GO" id="GO:0032259">
    <property type="term" value="P:methylation"/>
    <property type="evidence" value="ECO:0007669"/>
    <property type="project" value="UniProtKB-KW"/>
</dbReference>
<feature type="domain" description="Pre-SET" evidence="9">
    <location>
        <begin position="57"/>
        <end position="118"/>
    </location>
</feature>
<evidence type="ECO:0000256" key="3">
    <source>
        <dbReference type="ARBA" id="ARBA00022603"/>
    </source>
</evidence>
<evidence type="ECO:0000259" key="8">
    <source>
        <dbReference type="PROSITE" id="PS50280"/>
    </source>
</evidence>
<proteinExistence type="predicted"/>
<evidence type="ECO:0000256" key="7">
    <source>
        <dbReference type="ARBA" id="ARBA00022833"/>
    </source>
</evidence>
<dbReference type="InterPro" id="IPR050973">
    <property type="entry name" value="H3K9_Histone-Lys_N-MTase"/>
</dbReference>
<dbReference type="PROSITE" id="PS50868">
    <property type="entry name" value="POST_SET"/>
    <property type="match status" value="1"/>
</dbReference>
<keyword evidence="2" id="KW-0158">Chromosome</keyword>
<sequence length="292" mass="33143">MSCTITTQLDWTNGLETYPVYCMEGEEFVEKDDKFQYVKHNIPGPGIDKEKFLPVFVGCSCKECADDCPCVQRFGASYYKDGTLQTQHLHSEGQKVMVECNRNCSCLKSCVNRVVQHGVNSRLELFWTPNKGHGVRTLEEISPGAFVCEYAGEVLSYEEAQKRSLLQTKADMNYIITVNEFCRSGVIKTHVDPRYFGNIGRFLNHSCEPNLFMVPVRVDTEIPLLALFANRKIKVGEELTFHYGISSVSESLDNSELERKDYTLLPCYCGSQTCLGYLPFDKSLFDVNKTFS</sequence>
<organism evidence="11 12">
    <name type="scientific">Crassostrea virginica</name>
    <name type="common">Eastern oyster</name>
    <dbReference type="NCBI Taxonomy" id="6565"/>
    <lineage>
        <taxon>Eukaryota</taxon>
        <taxon>Metazoa</taxon>
        <taxon>Spiralia</taxon>
        <taxon>Lophotrochozoa</taxon>
        <taxon>Mollusca</taxon>
        <taxon>Bivalvia</taxon>
        <taxon>Autobranchia</taxon>
        <taxon>Pteriomorphia</taxon>
        <taxon>Ostreida</taxon>
        <taxon>Ostreoidea</taxon>
        <taxon>Ostreidae</taxon>
        <taxon>Crassostrea</taxon>
    </lineage>
</organism>
<dbReference type="GeneID" id="111106265"/>
<dbReference type="PROSITE" id="PS50867">
    <property type="entry name" value="PRE_SET"/>
    <property type="match status" value="1"/>
</dbReference>
<evidence type="ECO:0000256" key="6">
    <source>
        <dbReference type="ARBA" id="ARBA00022723"/>
    </source>
</evidence>
<dbReference type="SMART" id="SM00317">
    <property type="entry name" value="SET"/>
    <property type="match status" value="1"/>
</dbReference>
<reference evidence="12" key="1">
    <citation type="submission" date="2025-08" db="UniProtKB">
        <authorList>
            <consortium name="RefSeq"/>
        </authorList>
    </citation>
    <scope>IDENTIFICATION</scope>
    <source>
        <tissue evidence="12">Whole sample</tissue>
    </source>
</reference>